<organism evidence="2 3">
    <name type="scientific">Caerostris darwini</name>
    <dbReference type="NCBI Taxonomy" id="1538125"/>
    <lineage>
        <taxon>Eukaryota</taxon>
        <taxon>Metazoa</taxon>
        <taxon>Ecdysozoa</taxon>
        <taxon>Arthropoda</taxon>
        <taxon>Chelicerata</taxon>
        <taxon>Arachnida</taxon>
        <taxon>Araneae</taxon>
        <taxon>Araneomorphae</taxon>
        <taxon>Entelegynae</taxon>
        <taxon>Araneoidea</taxon>
        <taxon>Araneidae</taxon>
        <taxon>Caerostris</taxon>
    </lineage>
</organism>
<proteinExistence type="predicted"/>
<reference evidence="2 3" key="1">
    <citation type="submission" date="2021-06" db="EMBL/GenBank/DDBJ databases">
        <title>Caerostris darwini draft genome.</title>
        <authorList>
            <person name="Kono N."/>
            <person name="Arakawa K."/>
        </authorList>
    </citation>
    <scope>NUCLEOTIDE SEQUENCE [LARGE SCALE GENOMIC DNA]</scope>
</reference>
<keyword evidence="3" id="KW-1185">Reference proteome</keyword>
<accession>A0AAV4PDY0</accession>
<evidence type="ECO:0000313" key="3">
    <source>
        <dbReference type="Proteomes" id="UP001054837"/>
    </source>
</evidence>
<evidence type="ECO:0000313" key="2">
    <source>
        <dbReference type="EMBL" id="GIX95248.1"/>
    </source>
</evidence>
<feature type="region of interest" description="Disordered" evidence="1">
    <location>
        <begin position="1"/>
        <end position="20"/>
    </location>
</feature>
<evidence type="ECO:0000256" key="1">
    <source>
        <dbReference type="SAM" id="MobiDB-lite"/>
    </source>
</evidence>
<dbReference type="Proteomes" id="UP001054837">
    <property type="component" value="Unassembled WGS sequence"/>
</dbReference>
<dbReference type="AlphaFoldDB" id="A0AAV4PDY0"/>
<protein>
    <submittedName>
        <fullName evidence="2">Uncharacterized protein</fullName>
    </submittedName>
</protein>
<sequence>MHSASHSVMESRYTKRVTTTQHQTVTMTSFASGQLAGEKRKAKKVVTRSISLNFNSAHALNLRLRRGHQLLSPLNLRHPDFRQVSFPFDHNLLLFSNN</sequence>
<name>A0AAV4PDY0_9ARAC</name>
<comment type="caution">
    <text evidence="2">The sequence shown here is derived from an EMBL/GenBank/DDBJ whole genome shotgun (WGS) entry which is preliminary data.</text>
</comment>
<dbReference type="EMBL" id="BPLQ01002712">
    <property type="protein sequence ID" value="GIX95248.1"/>
    <property type="molecule type" value="Genomic_DNA"/>
</dbReference>
<gene>
    <name evidence="2" type="primary">AVEN_132622_1</name>
    <name evidence="2" type="ORF">CDAR_256541</name>
</gene>